<evidence type="ECO:0000256" key="11">
    <source>
        <dbReference type="ARBA" id="ARBA00023136"/>
    </source>
</evidence>
<keyword evidence="7" id="KW-0812">Transmembrane</keyword>
<dbReference type="PANTHER" id="PTHR10859:SF91">
    <property type="entry name" value="DOLICHYL-PHOSPHATE BETA-GLUCOSYLTRANSFERASE"/>
    <property type="match status" value="1"/>
</dbReference>
<accession>A0A1F4R450</accession>
<comment type="subcellular location">
    <subcellularLocation>
        <location evidence="1">Endoplasmic reticulum membrane</location>
        <topology evidence="1">Single-pass membrane protein</topology>
    </subcellularLocation>
</comment>
<evidence type="ECO:0000256" key="4">
    <source>
        <dbReference type="ARBA" id="ARBA00012583"/>
    </source>
</evidence>
<gene>
    <name evidence="14" type="ORF">A3H38_05115</name>
</gene>
<dbReference type="InterPro" id="IPR035518">
    <property type="entry name" value="DPG_synthase"/>
</dbReference>
<dbReference type="EC" id="2.4.1.117" evidence="4"/>
<comment type="pathway">
    <text evidence="2">Protein modification; protein glycosylation.</text>
</comment>
<reference evidence="14 15" key="1">
    <citation type="journal article" date="2016" name="Nat. Commun.">
        <title>Thousands of microbial genomes shed light on interconnected biogeochemical processes in an aquifer system.</title>
        <authorList>
            <person name="Anantharaman K."/>
            <person name="Brown C.T."/>
            <person name="Hug L.A."/>
            <person name="Sharon I."/>
            <person name="Castelle C.J."/>
            <person name="Probst A.J."/>
            <person name="Thomas B.C."/>
            <person name="Singh A."/>
            <person name="Wilkins M.J."/>
            <person name="Karaoz U."/>
            <person name="Brodie E.L."/>
            <person name="Williams K.H."/>
            <person name="Hubbard S.S."/>
            <person name="Banfield J.F."/>
        </authorList>
    </citation>
    <scope>NUCLEOTIDE SEQUENCE [LARGE SCALE GENOMIC DNA]</scope>
</reference>
<evidence type="ECO:0000259" key="13">
    <source>
        <dbReference type="Pfam" id="PF00535"/>
    </source>
</evidence>
<evidence type="ECO:0000313" key="14">
    <source>
        <dbReference type="EMBL" id="OGC03055.1"/>
    </source>
</evidence>
<evidence type="ECO:0000256" key="1">
    <source>
        <dbReference type="ARBA" id="ARBA00004389"/>
    </source>
</evidence>
<feature type="domain" description="Glycosyltransferase 2-like" evidence="13">
    <location>
        <begin position="6"/>
        <end position="169"/>
    </location>
</feature>
<keyword evidence="8" id="KW-0256">Endoplasmic reticulum</keyword>
<evidence type="ECO:0000256" key="8">
    <source>
        <dbReference type="ARBA" id="ARBA00022824"/>
    </source>
</evidence>
<keyword evidence="9" id="KW-0735">Signal-anchor</keyword>
<evidence type="ECO:0000256" key="3">
    <source>
        <dbReference type="ARBA" id="ARBA00006739"/>
    </source>
</evidence>
<proteinExistence type="inferred from homology"/>
<dbReference type="SUPFAM" id="SSF53448">
    <property type="entry name" value="Nucleotide-diphospho-sugar transferases"/>
    <property type="match status" value="1"/>
</dbReference>
<dbReference type="GO" id="GO:0004581">
    <property type="term" value="F:dolichyl-phosphate beta-glucosyltransferase activity"/>
    <property type="evidence" value="ECO:0007669"/>
    <property type="project" value="UniProtKB-EC"/>
</dbReference>
<name>A0A1F4R450_UNCSA</name>
<evidence type="ECO:0000256" key="10">
    <source>
        <dbReference type="ARBA" id="ARBA00022989"/>
    </source>
</evidence>
<sequence length="249" mass="28507">MNKTHSLIIPAYNERERLPRTLREAVLYLKRRKDDYEIIVVSDGSSDGTDAIVENFSRQEQNIKLLANGKNLGKGYSVQKGMLAAKGDYILFMDADNSTPISELDKLGPYLENYDVVIGSRALPRSNIVKRQARLRESTGKLFNFFIQLLLLPGIKDSQCGFKLFKREAGLDIFKRASVKRFCFDVEILCLARQLGYKIAEVPVTWVNSKPSKVSFFKDAPNILFDFARLIWRYAFRRTPQIDLTRTAP</sequence>
<dbReference type="GO" id="GO:0006487">
    <property type="term" value="P:protein N-linked glycosylation"/>
    <property type="evidence" value="ECO:0007669"/>
    <property type="project" value="TreeGrafter"/>
</dbReference>
<dbReference type="Pfam" id="PF00535">
    <property type="entry name" value="Glycos_transf_2"/>
    <property type="match status" value="1"/>
</dbReference>
<evidence type="ECO:0000256" key="7">
    <source>
        <dbReference type="ARBA" id="ARBA00022692"/>
    </source>
</evidence>
<dbReference type="Proteomes" id="UP000176938">
    <property type="component" value="Unassembled WGS sequence"/>
</dbReference>
<comment type="similarity">
    <text evidence="3">Belongs to the glycosyltransferase 2 family.</text>
</comment>
<dbReference type="Gene3D" id="3.90.550.10">
    <property type="entry name" value="Spore Coat Polysaccharide Biosynthesis Protein SpsA, Chain A"/>
    <property type="match status" value="1"/>
</dbReference>
<evidence type="ECO:0000256" key="9">
    <source>
        <dbReference type="ARBA" id="ARBA00022968"/>
    </source>
</evidence>
<organism evidence="14 15">
    <name type="scientific">candidate division WOR-1 bacterium RIFCSPLOWO2_02_FULL_46_20</name>
    <dbReference type="NCBI Taxonomy" id="1802567"/>
    <lineage>
        <taxon>Bacteria</taxon>
        <taxon>Bacillati</taxon>
        <taxon>Saganbacteria</taxon>
    </lineage>
</organism>
<evidence type="ECO:0000256" key="2">
    <source>
        <dbReference type="ARBA" id="ARBA00004922"/>
    </source>
</evidence>
<dbReference type="EMBL" id="METP01000063">
    <property type="protein sequence ID" value="OGC03055.1"/>
    <property type="molecule type" value="Genomic_DNA"/>
</dbReference>
<evidence type="ECO:0000256" key="6">
    <source>
        <dbReference type="ARBA" id="ARBA00022679"/>
    </source>
</evidence>
<keyword evidence="6" id="KW-0808">Transferase</keyword>
<evidence type="ECO:0000256" key="12">
    <source>
        <dbReference type="ARBA" id="ARBA00045097"/>
    </source>
</evidence>
<dbReference type="InterPro" id="IPR001173">
    <property type="entry name" value="Glyco_trans_2-like"/>
</dbReference>
<dbReference type="InterPro" id="IPR029044">
    <property type="entry name" value="Nucleotide-diphossugar_trans"/>
</dbReference>
<comment type="caution">
    <text evidence="14">The sequence shown here is derived from an EMBL/GenBank/DDBJ whole genome shotgun (WGS) entry which is preliminary data.</text>
</comment>
<dbReference type="AlphaFoldDB" id="A0A1F4R450"/>
<keyword evidence="10" id="KW-1133">Transmembrane helix</keyword>
<protein>
    <recommendedName>
        <fullName evidence="4">dolichyl-phosphate beta-glucosyltransferase</fullName>
        <ecNumber evidence="4">2.4.1.117</ecNumber>
    </recommendedName>
</protein>
<evidence type="ECO:0000313" key="15">
    <source>
        <dbReference type="Proteomes" id="UP000176938"/>
    </source>
</evidence>
<dbReference type="PANTHER" id="PTHR10859">
    <property type="entry name" value="GLYCOSYL TRANSFERASE"/>
    <property type="match status" value="1"/>
</dbReference>
<evidence type="ECO:0000256" key="5">
    <source>
        <dbReference type="ARBA" id="ARBA00022676"/>
    </source>
</evidence>
<comment type="catalytic activity">
    <reaction evidence="12">
        <text>a di-trans,poly-cis-dolichyl phosphate + UDP-alpha-D-glucose = a di-trans,poly-cis-dolichyl beta-D-glucosyl phosphate + UDP</text>
        <dbReference type="Rhea" id="RHEA:15401"/>
        <dbReference type="Rhea" id="RHEA-COMP:19498"/>
        <dbReference type="Rhea" id="RHEA-COMP:19502"/>
        <dbReference type="ChEBI" id="CHEBI:57525"/>
        <dbReference type="ChEBI" id="CHEBI:57683"/>
        <dbReference type="ChEBI" id="CHEBI:58223"/>
        <dbReference type="ChEBI" id="CHEBI:58885"/>
        <dbReference type="EC" id="2.4.1.117"/>
    </reaction>
    <physiologicalReaction direction="left-to-right" evidence="12">
        <dbReference type="Rhea" id="RHEA:15402"/>
    </physiologicalReaction>
</comment>
<keyword evidence="11" id="KW-0472">Membrane</keyword>
<dbReference type="CDD" id="cd04188">
    <property type="entry name" value="DPG_synthase"/>
    <property type="match status" value="1"/>
</dbReference>
<keyword evidence="5" id="KW-0328">Glycosyltransferase</keyword>